<dbReference type="Proteomes" id="UP000326671">
    <property type="component" value="Unassembled WGS sequence"/>
</dbReference>
<feature type="transmembrane region" description="Helical" evidence="1">
    <location>
        <begin position="172"/>
        <end position="196"/>
    </location>
</feature>
<evidence type="ECO:0000256" key="1">
    <source>
        <dbReference type="SAM" id="Phobius"/>
    </source>
</evidence>
<feature type="transmembrane region" description="Helical" evidence="1">
    <location>
        <begin position="70"/>
        <end position="88"/>
    </location>
</feature>
<feature type="transmembrane region" description="Helical" evidence="1">
    <location>
        <begin position="265"/>
        <end position="286"/>
    </location>
</feature>
<protein>
    <recommendedName>
        <fullName evidence="4">O-antigen polymerase</fullName>
    </recommendedName>
</protein>
<evidence type="ECO:0008006" key="4">
    <source>
        <dbReference type="Google" id="ProtNLM"/>
    </source>
</evidence>
<dbReference type="AlphaFoldDB" id="A0A5J5H4H6"/>
<dbReference type="PANTHER" id="PTHR37422:SF23">
    <property type="entry name" value="TEICHURONIC ACID BIOSYNTHESIS PROTEIN TUAE"/>
    <property type="match status" value="1"/>
</dbReference>
<comment type="caution">
    <text evidence="2">The sequence shown here is derived from an EMBL/GenBank/DDBJ whole genome shotgun (WGS) entry which is preliminary data.</text>
</comment>
<dbReference type="InterPro" id="IPR051533">
    <property type="entry name" value="WaaL-like"/>
</dbReference>
<keyword evidence="1" id="KW-0472">Membrane</keyword>
<feature type="transmembrane region" description="Helical" evidence="1">
    <location>
        <begin position="100"/>
        <end position="117"/>
    </location>
</feature>
<dbReference type="EMBL" id="VYKL01000041">
    <property type="protein sequence ID" value="KAA9015476.1"/>
    <property type="molecule type" value="Genomic_DNA"/>
</dbReference>
<evidence type="ECO:0000313" key="3">
    <source>
        <dbReference type="Proteomes" id="UP000326671"/>
    </source>
</evidence>
<dbReference type="PANTHER" id="PTHR37422">
    <property type="entry name" value="TEICHURONIC ACID BIOSYNTHESIS PROTEIN TUAE"/>
    <property type="match status" value="1"/>
</dbReference>
<feature type="transmembrane region" description="Helical" evidence="1">
    <location>
        <begin position="129"/>
        <end position="152"/>
    </location>
</feature>
<dbReference type="RefSeq" id="WP_150442306.1">
    <property type="nucleotide sequence ID" value="NZ_VYKL01000041.1"/>
</dbReference>
<gene>
    <name evidence="2" type="ORF">F4V44_22740</name>
</gene>
<feature type="transmembrane region" description="Helical" evidence="1">
    <location>
        <begin position="203"/>
        <end position="220"/>
    </location>
</feature>
<evidence type="ECO:0000313" key="2">
    <source>
        <dbReference type="EMBL" id="KAA9015476.1"/>
    </source>
</evidence>
<keyword evidence="3" id="KW-1185">Reference proteome</keyword>
<dbReference type="OrthoDB" id="2279699at2"/>
<keyword evidence="1" id="KW-1133">Transmembrane helix</keyword>
<feature type="transmembrane region" description="Helical" evidence="1">
    <location>
        <begin position="359"/>
        <end position="378"/>
    </location>
</feature>
<keyword evidence="1" id="KW-0812">Transmembrane</keyword>
<reference evidence="2 3" key="1">
    <citation type="submission" date="2019-09" db="EMBL/GenBank/DDBJ databases">
        <title>Whole genome sequences of isolates from the Mars Exploration Rovers.</title>
        <authorList>
            <person name="Seuylemezian A."/>
            <person name="Vaishampayan P."/>
        </authorList>
    </citation>
    <scope>NUCLEOTIDE SEQUENCE [LARGE SCALE GENOMIC DNA]</scope>
    <source>
        <strain evidence="2 3">MER_TA_151</strain>
    </source>
</reference>
<feature type="transmembrane region" description="Helical" evidence="1">
    <location>
        <begin position="7"/>
        <end position="25"/>
    </location>
</feature>
<organism evidence="2 3">
    <name type="scientific">Niallia endozanthoxylica</name>
    <dbReference type="NCBI Taxonomy" id="2036016"/>
    <lineage>
        <taxon>Bacteria</taxon>
        <taxon>Bacillati</taxon>
        <taxon>Bacillota</taxon>
        <taxon>Bacilli</taxon>
        <taxon>Bacillales</taxon>
        <taxon>Bacillaceae</taxon>
        <taxon>Niallia</taxon>
    </lineage>
</organism>
<feature type="transmembrane region" description="Helical" evidence="1">
    <location>
        <begin position="226"/>
        <end position="244"/>
    </location>
</feature>
<proteinExistence type="predicted"/>
<feature type="transmembrane region" description="Helical" evidence="1">
    <location>
        <begin position="409"/>
        <end position="426"/>
    </location>
</feature>
<sequence length="434" mass="49270">MNNFEKILLTVFFVELFVGGGGRLIDFGFLSIRQVLFIGLMLTFLYRIISQKAYRNLEVNTFFRLNPVSVGIYLLIGWFAISSIIGYLNGNALSDIITDFLRVSFFAAFFPLAYYISEKRFSKQRIITILKYSAFAVALFTVLIALLGKTVFSGNFQPYKMFLLSLMGDDLLFRPSYSVFYKSHFYVFVGLVLSLNAVLTKKFSMVDILNLILCPISIFWSETRGFLFALMVSVLMIMIIDIIIMSTPVKGFSGKIKAIFQNKQLVKKSIILLIITVSVPFLYQYMTLERFEKSSVEAGSDEINDTSASVRVDYLLYSKDLLLDHPEYLVWGKGYGTEIAGRVTGIETSFLDILVEQGGIGLAFWLFLCLLVYSNYYFSFRRGGSLQTSDISLLGIFMGVLLLTNINPFINNPIGIIFFLIVLVLSRHTREQTV</sequence>
<name>A0A5J5H4H6_9BACI</name>
<feature type="transmembrane region" description="Helical" evidence="1">
    <location>
        <begin position="31"/>
        <end position="49"/>
    </location>
</feature>
<accession>A0A5J5H4H6</accession>